<sequence>MNASPIVRTPGNARMSKMVRAGNLLFLAGQTSSGAPEARTIEEQATEALGRIDTLLEQAGSSKQQLLSVTIYLKDMALFDRMNAVWQNWVDPQHLPARCTVQATLGLPELLVEFNVTAAANEQQPPACA</sequence>
<dbReference type="CDD" id="cd06150">
    <property type="entry name" value="YjgF_YER057c_UK114_like_2"/>
    <property type="match status" value="1"/>
</dbReference>
<dbReference type="InterPro" id="IPR035709">
    <property type="entry name" value="YoaB-like"/>
</dbReference>
<dbReference type="InterPro" id="IPR035959">
    <property type="entry name" value="RutC-like_sf"/>
</dbReference>
<dbReference type="SUPFAM" id="SSF55298">
    <property type="entry name" value="YjgF-like"/>
    <property type="match status" value="1"/>
</dbReference>
<dbReference type="OrthoDB" id="6899345at2"/>
<dbReference type="Proteomes" id="UP000199706">
    <property type="component" value="Unassembled WGS sequence"/>
</dbReference>
<protein>
    <submittedName>
        <fullName evidence="1">Enamine deaminase RidA, house cleaning of reactive enamine intermediates, YjgF/YER057c/UK114 family</fullName>
    </submittedName>
</protein>
<reference evidence="1 2" key="1">
    <citation type="submission" date="2016-10" db="EMBL/GenBank/DDBJ databases">
        <authorList>
            <person name="de Groot N.N."/>
        </authorList>
    </citation>
    <scope>NUCLEOTIDE SEQUENCE [LARGE SCALE GENOMIC DNA]</scope>
    <source>
        <strain evidence="1 2">LMG 2247</strain>
    </source>
</reference>
<dbReference type="InterPro" id="IPR006175">
    <property type="entry name" value="YjgF/YER057c/UK114"/>
</dbReference>
<name>A0A1G7SB09_9BURK</name>
<evidence type="ECO:0000313" key="2">
    <source>
        <dbReference type="Proteomes" id="UP000199706"/>
    </source>
</evidence>
<dbReference type="Pfam" id="PF01042">
    <property type="entry name" value="Ribonuc_L-PSP"/>
    <property type="match status" value="1"/>
</dbReference>
<evidence type="ECO:0000313" key="1">
    <source>
        <dbReference type="EMBL" id="SDG20247.1"/>
    </source>
</evidence>
<dbReference type="PANTHER" id="PTHR47328">
    <property type="match status" value="1"/>
</dbReference>
<accession>A0A1G7SB09</accession>
<dbReference type="AlphaFoldDB" id="A0A1G7SB09"/>
<dbReference type="PANTHER" id="PTHR47328:SF1">
    <property type="entry name" value="RUTC FAMILY PROTEIN YOAB"/>
    <property type="match status" value="1"/>
</dbReference>
<organism evidence="1 2">
    <name type="scientific">Paraburkholderia phenazinium</name>
    <dbReference type="NCBI Taxonomy" id="60549"/>
    <lineage>
        <taxon>Bacteria</taxon>
        <taxon>Pseudomonadati</taxon>
        <taxon>Pseudomonadota</taxon>
        <taxon>Betaproteobacteria</taxon>
        <taxon>Burkholderiales</taxon>
        <taxon>Burkholderiaceae</taxon>
        <taxon>Paraburkholderia</taxon>
    </lineage>
</organism>
<dbReference type="Gene3D" id="3.30.1330.40">
    <property type="entry name" value="RutC-like"/>
    <property type="match status" value="1"/>
</dbReference>
<dbReference type="EMBL" id="FNCJ01000002">
    <property type="protein sequence ID" value="SDG20247.1"/>
    <property type="molecule type" value="Genomic_DNA"/>
</dbReference>
<proteinExistence type="predicted"/>
<gene>
    <name evidence="1" type="ORF">SAMN05216466_102454</name>
</gene>